<dbReference type="EMBL" id="ML991774">
    <property type="protein sequence ID" value="KAF2238814.1"/>
    <property type="molecule type" value="Genomic_DNA"/>
</dbReference>
<dbReference type="PANTHER" id="PTHR23048">
    <property type="entry name" value="MYOSIN LIGHT CHAIN 1, 3"/>
    <property type="match status" value="1"/>
</dbReference>
<dbReference type="InterPro" id="IPR050230">
    <property type="entry name" value="CALM/Myosin/TropC-like"/>
</dbReference>
<keyword evidence="6" id="KW-1185">Reference proteome</keyword>
<feature type="region of interest" description="Disordered" evidence="4">
    <location>
        <begin position="1"/>
        <end position="32"/>
    </location>
</feature>
<name>A0A6A6HL09_VIRVR</name>
<evidence type="ECO:0000256" key="3">
    <source>
        <dbReference type="ARBA" id="ARBA00022837"/>
    </source>
</evidence>
<dbReference type="InterPro" id="IPR011992">
    <property type="entry name" value="EF-hand-dom_pair"/>
</dbReference>
<dbReference type="OrthoDB" id="26525at2759"/>
<evidence type="ECO:0000256" key="1">
    <source>
        <dbReference type="ARBA" id="ARBA00020786"/>
    </source>
</evidence>
<accession>A0A6A6HL09</accession>
<protein>
    <recommendedName>
        <fullName evidence="1">Calmodulin</fullName>
    </recommendedName>
</protein>
<dbReference type="FunFam" id="1.10.238.10:FF:000003">
    <property type="entry name" value="Calmodulin A"/>
    <property type="match status" value="1"/>
</dbReference>
<sequence length="191" mass="21170">MVGAPKKRTQAQETKPVKRRQSKLAKENHISAEEETSIQEAFALFAVQHDDYEEKEGVLPTQDVRRCLIALNLTPSPSELRELKSTLDPTSTGYVTYPHFIAVTALKLRSKPSSAEDVAEEVGDAFQMFTRGEGETITLAHLRRVARELREEVDERVLRDMIAEANGGEGVGKGVGLEDFEGVMRRAGVFG</sequence>
<dbReference type="Proteomes" id="UP000800092">
    <property type="component" value="Unassembled WGS sequence"/>
</dbReference>
<dbReference type="SUPFAM" id="SSF47473">
    <property type="entry name" value="EF-hand"/>
    <property type="match status" value="1"/>
</dbReference>
<proteinExistence type="predicted"/>
<dbReference type="GO" id="GO:0016460">
    <property type="term" value="C:myosin II complex"/>
    <property type="evidence" value="ECO:0007669"/>
    <property type="project" value="TreeGrafter"/>
</dbReference>
<keyword evidence="3" id="KW-0106">Calcium</keyword>
<keyword evidence="2" id="KW-0677">Repeat</keyword>
<evidence type="ECO:0000313" key="5">
    <source>
        <dbReference type="EMBL" id="KAF2238814.1"/>
    </source>
</evidence>
<organism evidence="5 6">
    <name type="scientific">Viridothelium virens</name>
    <name type="common">Speckled blister lichen</name>
    <name type="synonym">Trypethelium virens</name>
    <dbReference type="NCBI Taxonomy" id="1048519"/>
    <lineage>
        <taxon>Eukaryota</taxon>
        <taxon>Fungi</taxon>
        <taxon>Dikarya</taxon>
        <taxon>Ascomycota</taxon>
        <taxon>Pezizomycotina</taxon>
        <taxon>Dothideomycetes</taxon>
        <taxon>Dothideomycetes incertae sedis</taxon>
        <taxon>Trypetheliales</taxon>
        <taxon>Trypetheliaceae</taxon>
        <taxon>Viridothelium</taxon>
    </lineage>
</organism>
<dbReference type="AlphaFoldDB" id="A0A6A6HL09"/>
<gene>
    <name evidence="5" type="ORF">EV356DRAFT_572873</name>
</gene>
<evidence type="ECO:0000256" key="4">
    <source>
        <dbReference type="SAM" id="MobiDB-lite"/>
    </source>
</evidence>
<dbReference type="Gene3D" id="1.10.238.10">
    <property type="entry name" value="EF-hand"/>
    <property type="match status" value="1"/>
</dbReference>
<reference evidence="5" key="1">
    <citation type="journal article" date="2020" name="Stud. Mycol.">
        <title>101 Dothideomycetes genomes: a test case for predicting lifestyles and emergence of pathogens.</title>
        <authorList>
            <person name="Haridas S."/>
            <person name="Albert R."/>
            <person name="Binder M."/>
            <person name="Bloem J."/>
            <person name="Labutti K."/>
            <person name="Salamov A."/>
            <person name="Andreopoulos B."/>
            <person name="Baker S."/>
            <person name="Barry K."/>
            <person name="Bills G."/>
            <person name="Bluhm B."/>
            <person name="Cannon C."/>
            <person name="Castanera R."/>
            <person name="Culley D."/>
            <person name="Daum C."/>
            <person name="Ezra D."/>
            <person name="Gonzalez J."/>
            <person name="Henrissat B."/>
            <person name="Kuo A."/>
            <person name="Liang C."/>
            <person name="Lipzen A."/>
            <person name="Lutzoni F."/>
            <person name="Magnuson J."/>
            <person name="Mondo S."/>
            <person name="Nolan M."/>
            <person name="Ohm R."/>
            <person name="Pangilinan J."/>
            <person name="Park H.-J."/>
            <person name="Ramirez L."/>
            <person name="Alfaro M."/>
            <person name="Sun H."/>
            <person name="Tritt A."/>
            <person name="Yoshinaga Y."/>
            <person name="Zwiers L.-H."/>
            <person name="Turgeon B."/>
            <person name="Goodwin S."/>
            <person name="Spatafora J."/>
            <person name="Crous P."/>
            <person name="Grigoriev I."/>
        </authorList>
    </citation>
    <scope>NUCLEOTIDE SEQUENCE</scope>
    <source>
        <strain evidence="5">Tuck. ex Michener</strain>
    </source>
</reference>
<dbReference type="PANTHER" id="PTHR23048:SF59">
    <property type="entry name" value="EF-HAND SUPERFAMILY PROTEIN"/>
    <property type="match status" value="1"/>
</dbReference>
<evidence type="ECO:0000256" key="2">
    <source>
        <dbReference type="ARBA" id="ARBA00022737"/>
    </source>
</evidence>
<evidence type="ECO:0000313" key="6">
    <source>
        <dbReference type="Proteomes" id="UP000800092"/>
    </source>
</evidence>